<evidence type="ECO:0000313" key="3">
    <source>
        <dbReference type="EMBL" id="NLQ24586.1"/>
    </source>
</evidence>
<dbReference type="SUPFAM" id="SSF52540">
    <property type="entry name" value="P-loop containing nucleoside triphosphate hydrolases"/>
    <property type="match status" value="1"/>
</dbReference>
<dbReference type="InterPro" id="IPR027417">
    <property type="entry name" value="P-loop_NTPase"/>
</dbReference>
<reference evidence="3 4" key="1">
    <citation type="submission" date="2020-04" db="EMBL/GenBank/DDBJ databases">
        <title>The first description of lens atrophy caused by putative novel Shewanella sp. that is a new emerging pathogen for cultured rainbow trout?</title>
        <authorList>
            <person name="Saticioglu I.B."/>
            <person name="Duman M."/>
            <person name="Altun S."/>
        </authorList>
    </citation>
    <scope>NUCLEOTIDE SEQUENCE [LARGE SCALE GENOMIC DNA]</scope>
    <source>
        <strain evidence="3 4">S-1</strain>
    </source>
</reference>
<protein>
    <submittedName>
        <fullName evidence="3">AAA family ATPase</fullName>
    </submittedName>
</protein>
<dbReference type="EMBL" id="JABAEB010000011">
    <property type="protein sequence ID" value="NLQ24586.1"/>
    <property type="molecule type" value="Genomic_DNA"/>
</dbReference>
<proteinExistence type="predicted"/>
<dbReference type="RefSeq" id="WP_168826696.1">
    <property type="nucleotide sequence ID" value="NZ_JABAEB010000011.1"/>
</dbReference>
<organism evidence="3 4">
    <name type="scientific">Shewanella oncorhynchi</name>
    <dbReference type="NCBI Taxonomy" id="2726434"/>
    <lineage>
        <taxon>Bacteria</taxon>
        <taxon>Pseudomonadati</taxon>
        <taxon>Pseudomonadota</taxon>
        <taxon>Gammaproteobacteria</taxon>
        <taxon>Alteromonadales</taxon>
        <taxon>Shewanellaceae</taxon>
        <taxon>Shewanella</taxon>
    </lineage>
</organism>
<keyword evidence="4" id="KW-1185">Reference proteome</keyword>
<name>A0ABX1KSQ5_9GAMM</name>
<sequence length="632" mass="71569">MLIKPTLKVERLHVKRGSIIVFDEAFHDGVNILAGKNGSGKTSIIQLLMYGLGYEVSNWKEEAGLCDNIYVELKVNCSPVTIRRKNNGSEKQSMDFCFSEMDTALASPLTSWFNYPYAIGSKPSFSQKMFDVLGLPEAKADANNNNVTLHQIYRLIYADQSNTSSAIFNNEPFDSAFKRESVGKYLLGLYDNELYDAKIKLVEEEKNLQKIIAKLQAIQSVVGKTSFGEGLETIEEQKKHILDKIASINVEIIEVKEKSLISYSSDKKETESSAKDSVVIRNKLLEVETEIQQLNYNILDSEEFVSELIDKQCALSDSIKVGSLIDGFEFSSCPSCHKSLKEKVKDCCGLCGEPIESTDSSNSLLRMKNEIEIQLRESERLLEKKKQKLAELITRRKELRVSFRKQVSRVTATMSSVDASKEKQLFDLYRLTGELEEKLQTLDKIAELHRSLIELRGERDIVQSEVNRLSDKIELIGKQRFTREPEVQALISEKLCELLRKDNGSEKEFKNAEYAEFDFAANSVSVNGKRAFSESGIVLLNNAFHVALLMAALEKTYIRLPRFLVLDGIENGGMEDDRSKNFQKVVVEALSRYKTDFQIVFATKNIDESLKSKNYIVGEVYSESIKSLKSFN</sequence>
<evidence type="ECO:0000256" key="1">
    <source>
        <dbReference type="SAM" id="Coils"/>
    </source>
</evidence>
<dbReference type="Gene3D" id="3.40.50.300">
    <property type="entry name" value="P-loop containing nucleotide triphosphate hydrolases"/>
    <property type="match status" value="1"/>
</dbReference>
<dbReference type="Pfam" id="PF13476">
    <property type="entry name" value="AAA_23"/>
    <property type="match status" value="1"/>
</dbReference>
<keyword evidence="1" id="KW-0175">Coiled coil</keyword>
<dbReference type="Proteomes" id="UP000527352">
    <property type="component" value="Unassembled WGS sequence"/>
</dbReference>
<gene>
    <name evidence="3" type="ORF">HGO26_17085</name>
</gene>
<accession>A0ABX1KSQ5</accession>
<comment type="caution">
    <text evidence="3">The sequence shown here is derived from an EMBL/GenBank/DDBJ whole genome shotgun (WGS) entry which is preliminary data.</text>
</comment>
<dbReference type="InterPro" id="IPR038729">
    <property type="entry name" value="Rad50/SbcC_AAA"/>
</dbReference>
<evidence type="ECO:0000313" key="4">
    <source>
        <dbReference type="Proteomes" id="UP000527352"/>
    </source>
</evidence>
<feature type="coiled-coil region" evidence="1">
    <location>
        <begin position="364"/>
        <end position="402"/>
    </location>
</feature>
<evidence type="ECO:0000259" key="2">
    <source>
        <dbReference type="Pfam" id="PF13476"/>
    </source>
</evidence>
<feature type="coiled-coil region" evidence="1">
    <location>
        <begin position="201"/>
        <end position="251"/>
    </location>
</feature>
<feature type="domain" description="Rad50/SbcC-type AAA" evidence="2">
    <location>
        <begin position="26"/>
        <end position="251"/>
    </location>
</feature>